<dbReference type="Proteomes" id="UP000503096">
    <property type="component" value="Chromosome"/>
</dbReference>
<dbReference type="InterPro" id="IPR013783">
    <property type="entry name" value="Ig-like_fold"/>
</dbReference>
<evidence type="ECO:0000313" key="6">
    <source>
        <dbReference type="EMBL" id="QJR16128.1"/>
    </source>
</evidence>
<evidence type="ECO:0000259" key="4">
    <source>
        <dbReference type="Pfam" id="PF18998"/>
    </source>
</evidence>
<feature type="repeat" description="NHL" evidence="2">
    <location>
        <begin position="306"/>
        <end position="354"/>
    </location>
</feature>
<keyword evidence="3" id="KW-0732">Signal</keyword>
<proteinExistence type="predicted"/>
<organism evidence="6 7">
    <name type="scientific">Usitatibacter palustris</name>
    <dbReference type="NCBI Taxonomy" id="2732487"/>
    <lineage>
        <taxon>Bacteria</taxon>
        <taxon>Pseudomonadati</taxon>
        <taxon>Pseudomonadota</taxon>
        <taxon>Betaproteobacteria</taxon>
        <taxon>Nitrosomonadales</taxon>
        <taxon>Usitatibacteraceae</taxon>
        <taxon>Usitatibacter</taxon>
    </lineage>
</organism>
<evidence type="ECO:0000256" key="3">
    <source>
        <dbReference type="SAM" id="SignalP"/>
    </source>
</evidence>
<accession>A0A6M4HB99</accession>
<dbReference type="EMBL" id="CP053073">
    <property type="protein sequence ID" value="QJR16128.1"/>
    <property type="molecule type" value="Genomic_DNA"/>
</dbReference>
<evidence type="ECO:0000259" key="5">
    <source>
        <dbReference type="Pfam" id="PF25021"/>
    </source>
</evidence>
<dbReference type="InterPro" id="IPR011042">
    <property type="entry name" value="6-blade_b-propeller_TolB-like"/>
</dbReference>
<dbReference type="SUPFAM" id="SSF49265">
    <property type="entry name" value="Fibronectin type III"/>
    <property type="match status" value="1"/>
</dbReference>
<sequence>MVRNWAKSLAVLFFAGSTAYAGTITTIAGDGNNFFGGDGGQARFAQLNLPSATVADSDGNIYVADSSNHAIRKIDRFGVITTLAGNGFAGFFGDGMSATSSQLDNPQGIARDAAGNLYIADTNNHRVRRIDTSGNIDTIAGNGIPGSLGDGGSPIFARLNGPRALAWHTDGSLYVVEGLGHRVRRIFNGVITTLAGTGVPGYGYDVGPANTAPLNDPMDVAVDSLGRVFIADHGNSAIRRVDPSGTIWWVAGNTGSSYFGDGSSSLQTRIDNPRGVAVAPSGGFYIAHENKVRYVATNFIVSTIAGGSFGGFGGDGGAAANAQLFGPDGVALDTDGSLLIVDRQNHRVRKVTTPTPPATAPQTPIIGSVTPGNGQLSVEFYPQSDGGWMATYTVTCGAQSASGLSSPILVTGLVNGTPYTCRVVAANGVGTSALSNASGSATPNTMHTITFTGFGSAGLIGMSPLDSCSSGSACTATAIKGSQVFLGGTAQSGAAVVGFSGVTCEGGTGNLFNGQCAFTVTGNAAATVEFGHRLAVTKTGTGTVTSSPAGISCGPACTSAEKAYSVGTNVTLTAVAAPGWRFSGWSNVCSGTGTCNVTMTYAGIGPWFPAEGAEPQANFVLLDLAPDAFSFTPKSFIELNTVVTSNAVTITGIEAASPISVTGGSYSIGCTGTFVTTAGTISNGQTVCVRHTSAGAIGTVTTTTLTIGGVAANFTSTTVLNNYVPNAFSFTPAVNVAPGTVVTSSPVTITGNNAPTWVNVTGGSYSIGCTGTFVTTAMQITGGQTLCVRHTSSASPATVTTTTITIEGVSANFTSTTASAGTHVLTVAKAGTGGGIVTGSINGGPTIINCGSDCTESVAAGSTVTLTATPANGSTVAGWSYCSGTAAVCEVPLSAATTVTVTFLNNNPPRLANLSTRGQVLTGGDVMIAGFIIGGPSAKTVVVTVAGPSLVNAGIPNALANPTLTLIRSSDGAVIASNDNWQAQANPTDSAALHASGFEPAHALEPAIIATLAPGAYTAIVQGAGGTGVGLVGVYEVDHPEVPLINISTRGQVLTGNDVMIAGLIVYGDNTQQVVITVAGPSLVNAGIPNALANPVLTIVRSSDGAVIASNDNWQSQANPAHVAAIQAAGFAPAHVLEPAVILTLPPGAYTAIVQGSGGTGVGLVGVYKVQ</sequence>
<dbReference type="Pfam" id="PF18998">
    <property type="entry name" value="Flg_new_2"/>
    <property type="match status" value="2"/>
</dbReference>
<reference evidence="6 7" key="1">
    <citation type="submission" date="2020-04" db="EMBL/GenBank/DDBJ databases">
        <title>Usitatibacter rugosus gen. nov., sp. nov. and Usitatibacter palustris sp. nov., novel members of Usitatibacteraceae fam. nov. within the order Nitrosomonadales isolated from soil.</title>
        <authorList>
            <person name="Huber K.J."/>
            <person name="Neumann-Schaal M."/>
            <person name="Geppert A."/>
            <person name="Luckner M."/>
            <person name="Wanner G."/>
            <person name="Overmann J."/>
        </authorList>
    </citation>
    <scope>NUCLEOTIDE SEQUENCE [LARGE SCALE GENOMIC DNA]</scope>
    <source>
        <strain evidence="6 7">Swamp67</strain>
    </source>
</reference>
<dbReference type="SUPFAM" id="SSF63825">
    <property type="entry name" value="YWTD domain"/>
    <property type="match status" value="1"/>
</dbReference>
<feature type="repeat" description="NHL" evidence="2">
    <location>
        <begin position="102"/>
        <end position="133"/>
    </location>
</feature>
<dbReference type="Gene3D" id="2.120.10.30">
    <property type="entry name" value="TolB, C-terminal domain"/>
    <property type="match status" value="3"/>
</dbReference>
<dbReference type="InParanoid" id="A0A6M4HB99"/>
<dbReference type="PROSITE" id="PS51125">
    <property type="entry name" value="NHL"/>
    <property type="match status" value="3"/>
</dbReference>
<feature type="domain" description="Bacterial repeat" evidence="4">
    <location>
        <begin position="854"/>
        <end position="906"/>
    </location>
</feature>
<dbReference type="Gene3D" id="2.60.40.10">
    <property type="entry name" value="Immunoglobulins"/>
    <property type="match status" value="1"/>
</dbReference>
<dbReference type="KEGG" id="upl:DSM104440_02957"/>
<feature type="repeat" description="NHL" evidence="2">
    <location>
        <begin position="46"/>
        <end position="77"/>
    </location>
</feature>
<dbReference type="Pfam" id="PF25021">
    <property type="entry name" value="TEN_NHL"/>
    <property type="match status" value="1"/>
</dbReference>
<protein>
    <recommendedName>
        <fullName evidence="8">Fibronectin type-III domain-containing protein</fullName>
    </recommendedName>
</protein>
<dbReference type="InterPro" id="IPR036116">
    <property type="entry name" value="FN3_sf"/>
</dbReference>
<evidence type="ECO:0008006" key="8">
    <source>
        <dbReference type="Google" id="ProtNLM"/>
    </source>
</evidence>
<evidence type="ECO:0000256" key="1">
    <source>
        <dbReference type="ARBA" id="ARBA00022737"/>
    </source>
</evidence>
<dbReference type="PANTHER" id="PTHR46388">
    <property type="entry name" value="NHL REPEAT-CONTAINING PROTEIN 2"/>
    <property type="match status" value="1"/>
</dbReference>
<dbReference type="Pfam" id="PF01436">
    <property type="entry name" value="NHL"/>
    <property type="match status" value="1"/>
</dbReference>
<feature type="signal peptide" evidence="3">
    <location>
        <begin position="1"/>
        <end position="21"/>
    </location>
</feature>
<feature type="domain" description="Teneurin NHL" evidence="5">
    <location>
        <begin position="36"/>
        <end position="86"/>
    </location>
</feature>
<dbReference type="InterPro" id="IPR056822">
    <property type="entry name" value="TEN_NHL"/>
</dbReference>
<feature type="chain" id="PRO_5026693365" description="Fibronectin type-III domain-containing protein" evidence="3">
    <location>
        <begin position="22"/>
        <end position="1171"/>
    </location>
</feature>
<dbReference type="PANTHER" id="PTHR46388:SF2">
    <property type="entry name" value="NHL REPEAT-CONTAINING PROTEIN 2"/>
    <property type="match status" value="1"/>
</dbReference>
<name>A0A6M4HB99_9PROT</name>
<evidence type="ECO:0000313" key="7">
    <source>
        <dbReference type="Proteomes" id="UP000503096"/>
    </source>
</evidence>
<dbReference type="AlphaFoldDB" id="A0A6M4HB99"/>
<dbReference type="RefSeq" id="WP_171163983.1">
    <property type="nucleotide sequence ID" value="NZ_CP053073.1"/>
</dbReference>
<keyword evidence="7" id="KW-1185">Reference proteome</keyword>
<dbReference type="InterPro" id="IPR001258">
    <property type="entry name" value="NHL_repeat"/>
</dbReference>
<dbReference type="InterPro" id="IPR044060">
    <property type="entry name" value="Bacterial_rp_domain"/>
</dbReference>
<gene>
    <name evidence="6" type="ORF">DSM104440_02957</name>
</gene>
<keyword evidence="1" id="KW-0677">Repeat</keyword>
<evidence type="ECO:0000256" key="2">
    <source>
        <dbReference type="PROSITE-ProRule" id="PRU00504"/>
    </source>
</evidence>
<feature type="domain" description="Bacterial repeat" evidence="4">
    <location>
        <begin position="535"/>
        <end position="600"/>
    </location>
</feature>